<protein>
    <recommendedName>
        <fullName evidence="6">Lsr2 family protein</fullName>
    </recommendedName>
</protein>
<dbReference type="EMBL" id="MVHP01000012">
    <property type="protein sequence ID" value="ORA65783.1"/>
    <property type="molecule type" value="Genomic_DNA"/>
</dbReference>
<evidence type="ECO:0000313" key="4">
    <source>
        <dbReference type="EMBL" id="ORA65783.1"/>
    </source>
</evidence>
<organism evidence="4 5">
    <name type="scientific">Mycolicibacterium elephantis</name>
    <dbReference type="NCBI Taxonomy" id="81858"/>
    <lineage>
        <taxon>Bacteria</taxon>
        <taxon>Bacillati</taxon>
        <taxon>Actinomycetota</taxon>
        <taxon>Actinomycetes</taxon>
        <taxon>Mycobacteriales</taxon>
        <taxon>Mycobacteriaceae</taxon>
        <taxon>Mycolicibacterium</taxon>
    </lineage>
</organism>
<dbReference type="Gene3D" id="4.10.320.10">
    <property type="entry name" value="E3-binding domain"/>
    <property type="match status" value="1"/>
</dbReference>
<dbReference type="OrthoDB" id="4113332at2"/>
<evidence type="ECO:0000259" key="3">
    <source>
        <dbReference type="Pfam" id="PF23359"/>
    </source>
</evidence>
<dbReference type="Proteomes" id="UP000192772">
    <property type="component" value="Unassembled WGS sequence"/>
</dbReference>
<feature type="domain" description="Lsr2 dimerization" evidence="2">
    <location>
        <begin position="5"/>
        <end position="58"/>
    </location>
</feature>
<evidence type="ECO:0000259" key="2">
    <source>
        <dbReference type="Pfam" id="PF11774"/>
    </source>
</evidence>
<dbReference type="Pfam" id="PF23359">
    <property type="entry name" value="Lsr2_DNA-bd"/>
    <property type="match status" value="1"/>
</dbReference>
<dbReference type="InterPro" id="IPR036625">
    <property type="entry name" value="E3-bd_dom_sf"/>
</dbReference>
<dbReference type="InterPro" id="IPR042261">
    <property type="entry name" value="Lsr2-like_dimerization"/>
</dbReference>
<proteinExistence type="predicted"/>
<name>A0A1X0D087_9MYCO</name>
<reference evidence="4 5" key="1">
    <citation type="submission" date="2017-02" db="EMBL/GenBank/DDBJ databases">
        <title>The new phylogeny of genus Mycobacterium.</title>
        <authorList>
            <person name="Tortoli E."/>
            <person name="Trovato A."/>
            <person name="Cirillo D.M."/>
        </authorList>
    </citation>
    <scope>NUCLEOTIDE SEQUENCE [LARGE SCALE GENOMIC DNA]</scope>
    <source>
        <strain evidence="4 5">FI-09383</strain>
    </source>
</reference>
<dbReference type="InterPro" id="IPR024412">
    <property type="entry name" value="Lsr2_dim_dom"/>
</dbReference>
<feature type="domain" description="Lsr2 DNA-binding" evidence="3">
    <location>
        <begin position="80"/>
        <end position="112"/>
    </location>
</feature>
<dbReference type="Gene3D" id="3.30.60.230">
    <property type="entry name" value="Lsr2, dimerization domain"/>
    <property type="match status" value="1"/>
</dbReference>
<dbReference type="Pfam" id="PF11774">
    <property type="entry name" value="Lsr2"/>
    <property type="match status" value="1"/>
</dbReference>
<comment type="caution">
    <text evidence="4">The sequence shown here is derived from an EMBL/GenBank/DDBJ whole genome shotgun (WGS) entry which is preliminary data.</text>
</comment>
<evidence type="ECO:0000313" key="5">
    <source>
        <dbReference type="Proteomes" id="UP000192772"/>
    </source>
</evidence>
<dbReference type="InterPro" id="IPR055370">
    <property type="entry name" value="Lsr2_DNA-bd"/>
</dbReference>
<dbReference type="GO" id="GO:0016746">
    <property type="term" value="F:acyltransferase activity"/>
    <property type="evidence" value="ECO:0007669"/>
    <property type="project" value="InterPro"/>
</dbReference>
<gene>
    <name evidence="4" type="ORF">BST23_12270</name>
</gene>
<dbReference type="AlphaFoldDB" id="A0A1X0D087"/>
<sequence>MTVTAEVAFVDEFDRISAADEIVVFELDGVRYEIYLSRENAAQLREAFAPWIKSARQTASRQRRHLFSTTLNSAEAAAMRRAAIRQWAWTHGHGVAVHGRIPRDVLNAYEAAHARKVRQPFKHRLG</sequence>
<keyword evidence="1" id="KW-0238">DNA-binding</keyword>
<dbReference type="STRING" id="81858.BST23_12270"/>
<dbReference type="GO" id="GO:0003677">
    <property type="term" value="F:DNA binding"/>
    <property type="evidence" value="ECO:0007669"/>
    <property type="project" value="UniProtKB-KW"/>
</dbReference>
<accession>A0A1X0D087</accession>
<evidence type="ECO:0008006" key="6">
    <source>
        <dbReference type="Google" id="ProtNLM"/>
    </source>
</evidence>
<evidence type="ECO:0000256" key="1">
    <source>
        <dbReference type="ARBA" id="ARBA00023125"/>
    </source>
</evidence>